<dbReference type="InterPro" id="IPR014716">
    <property type="entry name" value="Fibrinogen_a/b/g_C_1"/>
</dbReference>
<comment type="subcellular location">
    <subcellularLocation>
        <location evidence="1">Secreted</location>
    </subcellularLocation>
</comment>
<dbReference type="CDD" id="cd00087">
    <property type="entry name" value="FReD"/>
    <property type="match status" value="1"/>
</dbReference>
<evidence type="ECO:0000256" key="2">
    <source>
        <dbReference type="ARBA" id="ARBA00022525"/>
    </source>
</evidence>
<protein>
    <recommendedName>
        <fullName evidence="7">Fibrinogen C-terminal domain-containing protein</fullName>
    </recommendedName>
</protein>
<feature type="coiled-coil region" evidence="5">
    <location>
        <begin position="49"/>
        <end position="109"/>
    </location>
</feature>
<dbReference type="SMART" id="SM00186">
    <property type="entry name" value="FBG"/>
    <property type="match status" value="1"/>
</dbReference>
<keyword evidence="9" id="KW-1185">Reference proteome</keyword>
<comment type="caution">
    <text evidence="8">The sequence shown here is derived from an EMBL/GenBank/DDBJ whole genome shotgun (WGS) entry which is preliminary data.</text>
</comment>
<feature type="chain" id="PRO_5041917908" description="Fibrinogen C-terminal domain-containing protein" evidence="6">
    <location>
        <begin position="26"/>
        <end position="324"/>
    </location>
</feature>
<dbReference type="GO" id="GO:0005577">
    <property type="term" value="C:fibrinogen complex"/>
    <property type="evidence" value="ECO:0007669"/>
    <property type="project" value="TreeGrafter"/>
</dbReference>
<evidence type="ECO:0000256" key="4">
    <source>
        <dbReference type="ARBA" id="ARBA00023180"/>
    </source>
</evidence>
<evidence type="ECO:0000256" key="3">
    <source>
        <dbReference type="ARBA" id="ARBA00023157"/>
    </source>
</evidence>
<evidence type="ECO:0000256" key="1">
    <source>
        <dbReference type="ARBA" id="ARBA00004613"/>
    </source>
</evidence>
<gene>
    <name evidence="8" type="ORF">NP493_2309g00012</name>
</gene>
<dbReference type="GO" id="GO:0030674">
    <property type="term" value="F:protein-macromolecule adaptor activity"/>
    <property type="evidence" value="ECO:0007669"/>
    <property type="project" value="TreeGrafter"/>
</dbReference>
<evidence type="ECO:0000256" key="6">
    <source>
        <dbReference type="SAM" id="SignalP"/>
    </source>
</evidence>
<sequence length="324" mass="37458">MCAHVLALLAVCAVVGVIHVTPVRSQCTAKHCFDDDVDSRVFAAISGLQDAVERQRLDYQDSLQQLQRTMEEQENRSRRVYEESMQQLQRSMEEQEKQLTKLNDLLKRQMPPKDCVDIRRDGHNVSGVYEVYLDQARKFVNVYCDLESDNGGWLVFQRRQDGSVDFYRNWADYKAGFGDLTGEFWLGNDLLHAMTSQRHYTLRIDMEDFEGASRFAVYQNFEVSSESDNFRVSFGAYSGTAGDSFSREVGSSFSARDRDNDADSEHCAQLYKGGWWYKACHESNLNGLYLRGSHTSYADGIVWRYWHGYHYSLKKVTMKLRPRA</sequence>
<dbReference type="PROSITE" id="PS00514">
    <property type="entry name" value="FIBRINOGEN_C_1"/>
    <property type="match status" value="1"/>
</dbReference>
<dbReference type="NCBIfam" id="NF040941">
    <property type="entry name" value="GGGWT_bact"/>
    <property type="match status" value="1"/>
</dbReference>
<keyword evidence="2" id="KW-0964">Secreted</keyword>
<dbReference type="SUPFAM" id="SSF56496">
    <property type="entry name" value="Fibrinogen C-terminal domain-like"/>
    <property type="match status" value="1"/>
</dbReference>
<proteinExistence type="predicted"/>
<accession>A0AAD9JI94</accession>
<dbReference type="PANTHER" id="PTHR47221">
    <property type="entry name" value="FIBRINOGEN ALPHA CHAIN"/>
    <property type="match status" value="1"/>
</dbReference>
<feature type="signal peptide" evidence="6">
    <location>
        <begin position="1"/>
        <end position="25"/>
    </location>
</feature>
<dbReference type="PANTHER" id="PTHR47221:SF5">
    <property type="entry name" value="FIBRINOGEN C-TERMINAL DOMAIN-CONTAINING PROTEIN"/>
    <property type="match status" value="1"/>
</dbReference>
<dbReference type="GO" id="GO:0034116">
    <property type="term" value="P:positive regulation of heterotypic cell-cell adhesion"/>
    <property type="evidence" value="ECO:0007669"/>
    <property type="project" value="TreeGrafter"/>
</dbReference>
<dbReference type="GO" id="GO:0005201">
    <property type="term" value="F:extracellular matrix structural constituent"/>
    <property type="evidence" value="ECO:0007669"/>
    <property type="project" value="TreeGrafter"/>
</dbReference>
<keyword evidence="5" id="KW-0175">Coiled coil</keyword>
<dbReference type="Proteomes" id="UP001209878">
    <property type="component" value="Unassembled WGS sequence"/>
</dbReference>
<organism evidence="8 9">
    <name type="scientific">Ridgeia piscesae</name>
    <name type="common">Tubeworm</name>
    <dbReference type="NCBI Taxonomy" id="27915"/>
    <lineage>
        <taxon>Eukaryota</taxon>
        <taxon>Metazoa</taxon>
        <taxon>Spiralia</taxon>
        <taxon>Lophotrochozoa</taxon>
        <taxon>Annelida</taxon>
        <taxon>Polychaeta</taxon>
        <taxon>Sedentaria</taxon>
        <taxon>Canalipalpata</taxon>
        <taxon>Sabellida</taxon>
        <taxon>Siboglinidae</taxon>
        <taxon>Ridgeia</taxon>
    </lineage>
</organism>
<name>A0AAD9JI94_RIDPI</name>
<feature type="domain" description="Fibrinogen C-terminal" evidence="7">
    <location>
        <begin position="106"/>
        <end position="324"/>
    </location>
</feature>
<dbReference type="FunFam" id="3.90.215.10:FF:000001">
    <property type="entry name" value="Tenascin isoform 1"/>
    <property type="match status" value="1"/>
</dbReference>
<dbReference type="Gene3D" id="3.90.215.10">
    <property type="entry name" value="Gamma Fibrinogen, chain A, domain 1"/>
    <property type="match status" value="1"/>
</dbReference>
<dbReference type="EMBL" id="JAODUO010002301">
    <property type="protein sequence ID" value="KAK2153477.1"/>
    <property type="molecule type" value="Genomic_DNA"/>
</dbReference>
<dbReference type="Pfam" id="PF00147">
    <property type="entry name" value="Fibrinogen_C"/>
    <property type="match status" value="1"/>
</dbReference>
<evidence type="ECO:0000256" key="5">
    <source>
        <dbReference type="SAM" id="Coils"/>
    </source>
</evidence>
<reference evidence="8" key="1">
    <citation type="journal article" date="2023" name="Mol. Biol. Evol.">
        <title>Third-Generation Sequencing Reveals the Adaptive Role of the Epigenome in Three Deep-Sea Polychaetes.</title>
        <authorList>
            <person name="Perez M."/>
            <person name="Aroh O."/>
            <person name="Sun Y."/>
            <person name="Lan Y."/>
            <person name="Juniper S.K."/>
            <person name="Young C.R."/>
            <person name="Angers B."/>
            <person name="Qian P.Y."/>
        </authorList>
    </citation>
    <scope>NUCLEOTIDE SEQUENCE</scope>
    <source>
        <strain evidence="8">R07B-5</strain>
    </source>
</reference>
<keyword evidence="6" id="KW-0732">Signal</keyword>
<dbReference type="InterPro" id="IPR002181">
    <property type="entry name" value="Fibrinogen_a/b/g_C_dom"/>
</dbReference>
<evidence type="ECO:0000259" key="7">
    <source>
        <dbReference type="PROSITE" id="PS51406"/>
    </source>
</evidence>
<dbReference type="InterPro" id="IPR037579">
    <property type="entry name" value="FIB_ANG-like"/>
</dbReference>
<evidence type="ECO:0000313" key="9">
    <source>
        <dbReference type="Proteomes" id="UP001209878"/>
    </source>
</evidence>
<dbReference type="AlphaFoldDB" id="A0AAD9JI94"/>
<keyword evidence="3" id="KW-1015">Disulfide bond</keyword>
<keyword evidence="4" id="KW-0325">Glycoprotein</keyword>
<dbReference type="InterPro" id="IPR036056">
    <property type="entry name" value="Fibrinogen-like_C"/>
</dbReference>
<evidence type="ECO:0000313" key="8">
    <source>
        <dbReference type="EMBL" id="KAK2153477.1"/>
    </source>
</evidence>
<dbReference type="InterPro" id="IPR020837">
    <property type="entry name" value="Fibrinogen_CS"/>
</dbReference>
<dbReference type="PROSITE" id="PS51406">
    <property type="entry name" value="FIBRINOGEN_C_2"/>
    <property type="match status" value="1"/>
</dbReference>